<protein>
    <submittedName>
        <fullName evidence="2">Uncharacterized protein</fullName>
    </submittedName>
</protein>
<organism evidence="2 3">
    <name type="scientific">Pichia membranifaciens NRRL Y-2026</name>
    <dbReference type="NCBI Taxonomy" id="763406"/>
    <lineage>
        <taxon>Eukaryota</taxon>
        <taxon>Fungi</taxon>
        <taxon>Dikarya</taxon>
        <taxon>Ascomycota</taxon>
        <taxon>Saccharomycotina</taxon>
        <taxon>Pichiomycetes</taxon>
        <taxon>Pichiales</taxon>
        <taxon>Pichiaceae</taxon>
        <taxon>Pichia</taxon>
    </lineage>
</organism>
<feature type="compositionally biased region" description="Low complexity" evidence="1">
    <location>
        <begin position="141"/>
        <end position="151"/>
    </location>
</feature>
<dbReference type="AlphaFoldDB" id="A0A1E3NMR6"/>
<reference evidence="2 3" key="1">
    <citation type="journal article" date="2016" name="Proc. Natl. Acad. Sci. U.S.A.">
        <title>Comparative genomics of biotechnologically important yeasts.</title>
        <authorList>
            <person name="Riley R."/>
            <person name="Haridas S."/>
            <person name="Wolfe K.H."/>
            <person name="Lopes M.R."/>
            <person name="Hittinger C.T."/>
            <person name="Goeker M."/>
            <person name="Salamov A.A."/>
            <person name="Wisecaver J.H."/>
            <person name="Long T.M."/>
            <person name="Calvey C.H."/>
            <person name="Aerts A.L."/>
            <person name="Barry K.W."/>
            <person name="Choi C."/>
            <person name="Clum A."/>
            <person name="Coughlan A.Y."/>
            <person name="Deshpande S."/>
            <person name="Douglass A.P."/>
            <person name="Hanson S.J."/>
            <person name="Klenk H.-P."/>
            <person name="LaButti K.M."/>
            <person name="Lapidus A."/>
            <person name="Lindquist E.A."/>
            <person name="Lipzen A.M."/>
            <person name="Meier-Kolthoff J.P."/>
            <person name="Ohm R.A."/>
            <person name="Otillar R.P."/>
            <person name="Pangilinan J.L."/>
            <person name="Peng Y."/>
            <person name="Rokas A."/>
            <person name="Rosa C.A."/>
            <person name="Scheuner C."/>
            <person name="Sibirny A.A."/>
            <person name="Slot J.C."/>
            <person name="Stielow J.B."/>
            <person name="Sun H."/>
            <person name="Kurtzman C.P."/>
            <person name="Blackwell M."/>
            <person name="Grigoriev I.V."/>
            <person name="Jeffries T.W."/>
        </authorList>
    </citation>
    <scope>NUCLEOTIDE SEQUENCE [LARGE SCALE GENOMIC DNA]</scope>
    <source>
        <strain evidence="2 3">NRRL Y-2026</strain>
    </source>
</reference>
<feature type="compositionally biased region" description="Basic and acidic residues" evidence="1">
    <location>
        <begin position="113"/>
        <end position="123"/>
    </location>
</feature>
<sequence length="361" mass="39351">MNNLLESAADNIFITSANVLDTLTYRFSNTATKVTIPNNNDSLTAPLTEQLAKDYDTFNQVLNDYGMDLSNCVYILNSMKTKNQKEKVIKAKREQQRLEEERLRLIKEKEDMEKKERFAKENAQKQSAQLNGENGLTQVDSNGHNSSSNNNIDLFNMGSTPASTTNTNGRTSGGNSNGGNDGDDMMLDLDLDNFNFDGTGADMMNFDFNDPMSMGSSDKGNLQGVKSGMNTNRTSHNSQSSNTNANASGMANLNLSTNLNTNNNANTNQNANLNTSTNATSTNANSGANEYFNFGQDSDLADLNLDFLQDDEMGNLMQNMAVDGGGSGNSKNENEMNDDALAADQMEQLFSQFDEMVGNGI</sequence>
<accession>A0A1E3NMR6</accession>
<evidence type="ECO:0000256" key="1">
    <source>
        <dbReference type="SAM" id="MobiDB-lite"/>
    </source>
</evidence>
<evidence type="ECO:0000313" key="2">
    <source>
        <dbReference type="EMBL" id="ODQ47412.1"/>
    </source>
</evidence>
<dbReference type="Proteomes" id="UP000094455">
    <property type="component" value="Unassembled WGS sequence"/>
</dbReference>
<gene>
    <name evidence="2" type="ORF">PICMEDRAFT_15361</name>
</gene>
<dbReference type="STRING" id="763406.A0A1E3NMR6"/>
<proteinExistence type="predicted"/>
<dbReference type="RefSeq" id="XP_019018525.1">
    <property type="nucleotide sequence ID" value="XM_019160791.1"/>
</dbReference>
<feature type="compositionally biased region" description="Polar residues" evidence="1">
    <location>
        <begin position="124"/>
        <end position="140"/>
    </location>
</feature>
<feature type="region of interest" description="Disordered" evidence="1">
    <location>
        <begin position="218"/>
        <end position="284"/>
    </location>
</feature>
<feature type="compositionally biased region" description="Gly residues" evidence="1">
    <location>
        <begin position="171"/>
        <end position="180"/>
    </location>
</feature>
<name>A0A1E3NMR6_9ASCO</name>
<dbReference type="GeneID" id="30177478"/>
<feature type="compositionally biased region" description="Low complexity" evidence="1">
    <location>
        <begin position="230"/>
        <end position="284"/>
    </location>
</feature>
<feature type="region of interest" description="Disordered" evidence="1">
    <location>
        <begin position="113"/>
        <end position="184"/>
    </location>
</feature>
<evidence type="ECO:0000313" key="3">
    <source>
        <dbReference type="Proteomes" id="UP000094455"/>
    </source>
</evidence>
<keyword evidence="3" id="KW-1185">Reference proteome</keyword>
<dbReference type="OrthoDB" id="3997850at2759"/>
<dbReference type="EMBL" id="KV454002">
    <property type="protein sequence ID" value="ODQ47412.1"/>
    <property type="molecule type" value="Genomic_DNA"/>
</dbReference>